<dbReference type="EMBL" id="MBTA01000023">
    <property type="protein sequence ID" value="RKD16311.1"/>
    <property type="molecule type" value="Genomic_DNA"/>
</dbReference>
<dbReference type="Proteomes" id="UP000283433">
    <property type="component" value="Unassembled WGS sequence"/>
</dbReference>
<accession>A0A419S643</accession>
<name>A0A419S643_9SPHI</name>
<dbReference type="AlphaFoldDB" id="A0A419S643"/>
<dbReference type="RefSeq" id="WP_120181810.1">
    <property type="nucleotide sequence ID" value="NZ_CBINCU010000010.1"/>
</dbReference>
<keyword evidence="1" id="KW-1277">Toxin-antitoxin system</keyword>
<organism evidence="2 3">
    <name type="scientific">Pelobium manganitolerans</name>
    <dbReference type="NCBI Taxonomy" id="1842495"/>
    <lineage>
        <taxon>Bacteria</taxon>
        <taxon>Pseudomonadati</taxon>
        <taxon>Bacteroidota</taxon>
        <taxon>Sphingobacteriia</taxon>
        <taxon>Sphingobacteriales</taxon>
        <taxon>Sphingobacteriaceae</taxon>
        <taxon>Pelobium</taxon>
    </lineage>
</organism>
<protein>
    <recommendedName>
        <fullName evidence="4">Plasmid stabilization protein</fullName>
    </recommendedName>
</protein>
<gene>
    <name evidence="2" type="ORF">BCY91_05425</name>
</gene>
<dbReference type="InterPro" id="IPR035093">
    <property type="entry name" value="RelE/ParE_toxin_dom_sf"/>
</dbReference>
<dbReference type="Gene3D" id="3.30.2310.20">
    <property type="entry name" value="RelE-like"/>
    <property type="match status" value="1"/>
</dbReference>
<proteinExistence type="predicted"/>
<evidence type="ECO:0000313" key="3">
    <source>
        <dbReference type="Proteomes" id="UP000283433"/>
    </source>
</evidence>
<comment type="caution">
    <text evidence="2">The sequence shown here is derived from an EMBL/GenBank/DDBJ whole genome shotgun (WGS) entry which is preliminary data.</text>
</comment>
<evidence type="ECO:0008006" key="4">
    <source>
        <dbReference type="Google" id="ProtNLM"/>
    </source>
</evidence>
<dbReference type="Pfam" id="PF05016">
    <property type="entry name" value="ParE_toxin"/>
    <property type="match status" value="1"/>
</dbReference>
<sequence>MARSVVWSPLAKEDFHNILYYLDQHWDSHVANQFSELTLNKITKIVQNPKHFALINPAADIRKCVLTKQNTLFYREIGSIIAVLRIFDTRQDPKKLRFD</sequence>
<keyword evidence="3" id="KW-1185">Reference proteome</keyword>
<dbReference type="InterPro" id="IPR007712">
    <property type="entry name" value="RelE/ParE_toxin"/>
</dbReference>
<dbReference type="OrthoDB" id="1098070at2"/>
<evidence type="ECO:0000313" key="2">
    <source>
        <dbReference type="EMBL" id="RKD16311.1"/>
    </source>
</evidence>
<reference evidence="2 3" key="1">
    <citation type="submission" date="2016-07" db="EMBL/GenBank/DDBJ databases">
        <title>Genome of Pelobium manganitolerans.</title>
        <authorList>
            <person name="Wu S."/>
            <person name="Wang G."/>
        </authorList>
    </citation>
    <scope>NUCLEOTIDE SEQUENCE [LARGE SCALE GENOMIC DNA]</scope>
    <source>
        <strain evidence="2 3">YS-25</strain>
    </source>
</reference>
<evidence type="ECO:0000256" key="1">
    <source>
        <dbReference type="ARBA" id="ARBA00022649"/>
    </source>
</evidence>